<dbReference type="InterPro" id="IPR029045">
    <property type="entry name" value="ClpP/crotonase-like_dom_sf"/>
</dbReference>
<dbReference type="InterPro" id="IPR034733">
    <property type="entry name" value="AcCoA_carboxyl_beta"/>
</dbReference>
<dbReference type="RefSeq" id="WP_345265000.1">
    <property type="nucleotide sequence ID" value="NZ_BAABIM010000002.1"/>
</dbReference>
<evidence type="ECO:0000256" key="1">
    <source>
        <dbReference type="SAM" id="MobiDB-lite"/>
    </source>
</evidence>
<dbReference type="PANTHER" id="PTHR43842:SF2">
    <property type="entry name" value="PROPIONYL-COA CARBOXYLASE BETA CHAIN, MITOCHONDRIAL"/>
    <property type="match status" value="1"/>
</dbReference>
<dbReference type="GO" id="GO:0016740">
    <property type="term" value="F:transferase activity"/>
    <property type="evidence" value="ECO:0007669"/>
    <property type="project" value="UniProtKB-KW"/>
</dbReference>
<dbReference type="SUPFAM" id="SSF52096">
    <property type="entry name" value="ClpP/crotonase"/>
    <property type="match status" value="2"/>
</dbReference>
<evidence type="ECO:0000313" key="4">
    <source>
        <dbReference type="EMBL" id="GAA4681548.1"/>
    </source>
</evidence>
<comment type="caution">
    <text evidence="4">The sequence shown here is derived from an EMBL/GenBank/DDBJ whole genome shotgun (WGS) entry which is preliminary data.</text>
</comment>
<feature type="domain" description="CoA carboxyltransferase N-terminal" evidence="2">
    <location>
        <begin position="14"/>
        <end position="273"/>
    </location>
</feature>
<organism evidence="4 5">
    <name type="scientific">Nocardioides nanhaiensis</name>
    <dbReference type="NCBI Taxonomy" id="1476871"/>
    <lineage>
        <taxon>Bacteria</taxon>
        <taxon>Bacillati</taxon>
        <taxon>Actinomycetota</taxon>
        <taxon>Actinomycetes</taxon>
        <taxon>Propionibacteriales</taxon>
        <taxon>Nocardioidaceae</taxon>
        <taxon>Nocardioides</taxon>
    </lineage>
</organism>
<dbReference type="Proteomes" id="UP001500621">
    <property type="component" value="Unassembled WGS sequence"/>
</dbReference>
<keyword evidence="4" id="KW-0808">Transferase</keyword>
<proteinExistence type="predicted"/>
<sequence length="521" mass="54413">MPDQPADASTPPIRADLLEVLARRALTQDAARPEAVARQHARGGTSAREKVGALVDEGSFVEYGRFVTAAQSDKRERDDLLDRTVADGIVGGLATIEGHQVAVLSYDYLVMAGTQGMRGHRKTDRLLDVIERLRLPTVFFAAGGGGRPGDTDIPLVSALDVTTFAAWARLSGRVPRIAVVDDNCFAGNAVIAGCADLVVATPRASLGMGGPAMIAGGGLGEVAAEAVGPLEVMTANGVVDVAVDDEDAVDAARALIGYFLGRDDSWSAADQAPLRDAVPEGERTSYDVEAIVETIADEGTLTVLRPGFAPELLTALGRVEGRTVGFLANDTRHLAGAITADAGDKAARFLQLCDAFGFGVVSLVDTPGMMVGPDAERTGLVRHTSRLLVAGARLGVPLVGVVLRRGYGLGAQAMLGGSTHEPVLTLAWPGAHLGAMGLEGAVRLSMRRELEAIADDEERERTVRELTAYAQASSTALEVARVFEIDDVVDPAETRGLVARVLDAADAGGRLTGSGLPVDTW</sequence>
<evidence type="ECO:0000259" key="3">
    <source>
        <dbReference type="PROSITE" id="PS50989"/>
    </source>
</evidence>
<dbReference type="InterPro" id="IPR011763">
    <property type="entry name" value="COA_CT_C"/>
</dbReference>
<reference evidence="5" key="1">
    <citation type="journal article" date="2019" name="Int. J. Syst. Evol. Microbiol.">
        <title>The Global Catalogue of Microorganisms (GCM) 10K type strain sequencing project: providing services to taxonomists for standard genome sequencing and annotation.</title>
        <authorList>
            <consortium name="The Broad Institute Genomics Platform"/>
            <consortium name="The Broad Institute Genome Sequencing Center for Infectious Disease"/>
            <person name="Wu L."/>
            <person name="Ma J."/>
        </authorList>
    </citation>
    <scope>NUCLEOTIDE SEQUENCE [LARGE SCALE GENOMIC DNA]</scope>
    <source>
        <strain evidence="5">JCM 18127</strain>
    </source>
</reference>
<dbReference type="PANTHER" id="PTHR43842">
    <property type="entry name" value="PROPIONYL-COA CARBOXYLASE BETA CHAIN"/>
    <property type="match status" value="1"/>
</dbReference>
<dbReference type="Pfam" id="PF01039">
    <property type="entry name" value="Carboxyl_trans"/>
    <property type="match status" value="1"/>
</dbReference>
<keyword evidence="5" id="KW-1185">Reference proteome</keyword>
<protein>
    <submittedName>
        <fullName evidence="4">Carboxyl transferase domain-containing protein</fullName>
    </submittedName>
</protein>
<dbReference type="PROSITE" id="PS50989">
    <property type="entry name" value="COA_CT_CTER"/>
    <property type="match status" value="1"/>
</dbReference>
<dbReference type="EMBL" id="BAABIM010000002">
    <property type="protein sequence ID" value="GAA4681548.1"/>
    <property type="molecule type" value="Genomic_DNA"/>
</dbReference>
<feature type="region of interest" description="Disordered" evidence="1">
    <location>
        <begin position="28"/>
        <end position="48"/>
    </location>
</feature>
<dbReference type="PROSITE" id="PS50980">
    <property type="entry name" value="COA_CT_NTER"/>
    <property type="match status" value="1"/>
</dbReference>
<dbReference type="InterPro" id="IPR051047">
    <property type="entry name" value="AccD/PCCB"/>
</dbReference>
<accession>A0ABP8W5K4</accession>
<dbReference type="InterPro" id="IPR011762">
    <property type="entry name" value="COA_CT_N"/>
</dbReference>
<evidence type="ECO:0000313" key="5">
    <source>
        <dbReference type="Proteomes" id="UP001500621"/>
    </source>
</evidence>
<gene>
    <name evidence="4" type="ORF">GCM10023226_18410</name>
</gene>
<evidence type="ECO:0000259" key="2">
    <source>
        <dbReference type="PROSITE" id="PS50980"/>
    </source>
</evidence>
<name>A0ABP8W5K4_9ACTN</name>
<dbReference type="Gene3D" id="3.90.226.10">
    <property type="entry name" value="2-enoyl-CoA Hydratase, Chain A, domain 1"/>
    <property type="match status" value="2"/>
</dbReference>
<feature type="domain" description="CoA carboxyltransferase C-terminal" evidence="3">
    <location>
        <begin position="273"/>
        <end position="504"/>
    </location>
</feature>